<feature type="compositionally biased region" description="Gly residues" evidence="11">
    <location>
        <begin position="94"/>
        <end position="106"/>
    </location>
</feature>
<reference evidence="14" key="1">
    <citation type="submission" date="2015-02" db="EMBL/GenBank/DDBJ databases">
        <title>Genome sequencing for Strongylocentrotus purpuratus.</title>
        <authorList>
            <person name="Murali S."/>
            <person name="Liu Y."/>
            <person name="Vee V."/>
            <person name="English A."/>
            <person name="Wang M."/>
            <person name="Skinner E."/>
            <person name="Han Y."/>
            <person name="Muzny D.M."/>
            <person name="Worley K.C."/>
            <person name="Gibbs R.A."/>
        </authorList>
    </citation>
    <scope>NUCLEOTIDE SEQUENCE</scope>
</reference>
<dbReference type="KEGG" id="spu:580824"/>
<feature type="region of interest" description="Disordered" evidence="11">
    <location>
        <begin position="127"/>
        <end position="156"/>
    </location>
</feature>
<keyword evidence="7 10" id="KW-0333">Golgi apparatus</keyword>
<dbReference type="GO" id="GO:0004653">
    <property type="term" value="F:polypeptide N-acetylgalactosaminyltransferase activity"/>
    <property type="evidence" value="ECO:0000318"/>
    <property type="project" value="GO_Central"/>
</dbReference>
<keyword evidence="8" id="KW-0472">Membrane</keyword>
<keyword evidence="6" id="KW-1133">Transmembrane helix</keyword>
<protein>
    <recommendedName>
        <fullName evidence="10">Polypeptide N-acetylgalactosaminyltransferase</fullName>
        <ecNumber evidence="10">2.4.1.-</ecNumber>
    </recommendedName>
    <alternativeName>
        <fullName evidence="10">Protein-UDP acetylgalactosaminyltransferase</fullName>
    </alternativeName>
</protein>
<dbReference type="GO" id="GO:0030246">
    <property type="term" value="F:carbohydrate binding"/>
    <property type="evidence" value="ECO:0007669"/>
    <property type="project" value="UniProtKB-KW"/>
</dbReference>
<dbReference type="Gene3D" id="3.90.550.10">
    <property type="entry name" value="Spore Coat Polysaccharide Biosynthesis Protein SpsA, Chain A"/>
    <property type="match status" value="1"/>
</dbReference>
<comment type="pathway">
    <text evidence="10">Protein modification; protein glycosylation.</text>
</comment>
<comment type="subcellular location">
    <subcellularLocation>
        <location evidence="1 10">Golgi apparatus membrane</location>
        <topology evidence="1 10">Single-pass type II membrane protein</topology>
    </subcellularLocation>
</comment>
<dbReference type="CDD" id="cd23462">
    <property type="entry name" value="beta-trefoil_Ricin_Pgant9-like"/>
    <property type="match status" value="1"/>
</dbReference>
<keyword evidence="10" id="KW-0808">Transferase</keyword>
<dbReference type="GO" id="GO:0005794">
    <property type="term" value="C:Golgi apparatus"/>
    <property type="evidence" value="ECO:0000318"/>
    <property type="project" value="GO_Central"/>
</dbReference>
<keyword evidence="10" id="KW-0464">Manganese</keyword>
<dbReference type="EnsemblMetazoa" id="XM_030990006">
    <property type="protein sequence ID" value="XP_030845866"/>
    <property type="gene ID" value="LOC580824"/>
</dbReference>
<dbReference type="GeneID" id="580824"/>
<accession>A0A7M7P3Q5</accession>
<evidence type="ECO:0000256" key="11">
    <source>
        <dbReference type="SAM" id="MobiDB-lite"/>
    </source>
</evidence>
<dbReference type="AlphaFoldDB" id="A0A7M7P3Q5"/>
<evidence type="ECO:0000256" key="2">
    <source>
        <dbReference type="ARBA" id="ARBA00005680"/>
    </source>
</evidence>
<keyword evidence="5" id="KW-0735">Signal-anchor</keyword>
<dbReference type="SUPFAM" id="SSF53448">
    <property type="entry name" value="Nucleotide-diphospho-sugar transferases"/>
    <property type="match status" value="1"/>
</dbReference>
<dbReference type="GO" id="GO:0000139">
    <property type="term" value="C:Golgi membrane"/>
    <property type="evidence" value="ECO:0007669"/>
    <property type="project" value="UniProtKB-SubCell"/>
</dbReference>
<evidence type="ECO:0000256" key="4">
    <source>
        <dbReference type="ARBA" id="ARBA00022734"/>
    </source>
</evidence>
<feature type="compositionally biased region" description="Basic and acidic residues" evidence="11">
    <location>
        <begin position="134"/>
        <end position="143"/>
    </location>
</feature>
<dbReference type="PANTHER" id="PTHR11675">
    <property type="entry name" value="N-ACETYLGALACTOSAMINYLTRANSFERASE"/>
    <property type="match status" value="1"/>
</dbReference>
<feature type="region of interest" description="Disordered" evidence="11">
    <location>
        <begin position="63"/>
        <end position="106"/>
    </location>
</feature>
<dbReference type="InterPro" id="IPR029044">
    <property type="entry name" value="Nucleotide-diphossugar_trans"/>
</dbReference>
<keyword evidence="10" id="KW-0328">Glycosyltransferase</keyword>
<evidence type="ECO:0000256" key="1">
    <source>
        <dbReference type="ARBA" id="ARBA00004323"/>
    </source>
</evidence>
<keyword evidence="9 10" id="KW-1015">Disulfide bond</keyword>
<organism evidence="13 14">
    <name type="scientific">Strongylocentrotus purpuratus</name>
    <name type="common">Purple sea urchin</name>
    <dbReference type="NCBI Taxonomy" id="7668"/>
    <lineage>
        <taxon>Eukaryota</taxon>
        <taxon>Metazoa</taxon>
        <taxon>Echinodermata</taxon>
        <taxon>Eleutherozoa</taxon>
        <taxon>Echinozoa</taxon>
        <taxon>Echinoidea</taxon>
        <taxon>Euechinoidea</taxon>
        <taxon>Echinacea</taxon>
        <taxon>Camarodonta</taxon>
        <taxon>Echinidea</taxon>
        <taxon>Strongylocentrotidae</taxon>
        <taxon>Strongylocentrotus</taxon>
    </lineage>
</organism>
<evidence type="ECO:0000313" key="14">
    <source>
        <dbReference type="Proteomes" id="UP000007110"/>
    </source>
</evidence>
<dbReference type="InterPro" id="IPR035992">
    <property type="entry name" value="Ricin_B-like_lectins"/>
</dbReference>
<feature type="compositionally biased region" description="Basic and acidic residues" evidence="11">
    <location>
        <begin position="217"/>
        <end position="232"/>
    </location>
</feature>
<feature type="compositionally biased region" description="Basic residues" evidence="11">
    <location>
        <begin position="82"/>
        <end position="93"/>
    </location>
</feature>
<keyword evidence="14" id="KW-1185">Reference proteome</keyword>
<dbReference type="Gene3D" id="2.80.10.50">
    <property type="match status" value="1"/>
</dbReference>
<feature type="domain" description="Ricin B lectin" evidence="12">
    <location>
        <begin position="619"/>
        <end position="744"/>
    </location>
</feature>
<evidence type="ECO:0000256" key="5">
    <source>
        <dbReference type="ARBA" id="ARBA00022968"/>
    </source>
</evidence>
<dbReference type="RefSeq" id="XP_030845866.1">
    <property type="nucleotide sequence ID" value="XM_030990006.1"/>
</dbReference>
<dbReference type="InterPro" id="IPR001173">
    <property type="entry name" value="Glyco_trans_2-like"/>
</dbReference>
<evidence type="ECO:0000256" key="10">
    <source>
        <dbReference type="RuleBase" id="RU361242"/>
    </source>
</evidence>
<keyword evidence="4 10" id="KW-0430">Lectin</keyword>
<reference evidence="13" key="2">
    <citation type="submission" date="2021-01" db="UniProtKB">
        <authorList>
            <consortium name="EnsemblMetazoa"/>
        </authorList>
    </citation>
    <scope>IDENTIFICATION</scope>
</reference>
<dbReference type="PROSITE" id="PS50231">
    <property type="entry name" value="RICIN_B_LECTIN"/>
    <property type="match status" value="1"/>
</dbReference>
<proteinExistence type="inferred from homology"/>
<dbReference type="SMART" id="SM00458">
    <property type="entry name" value="RICIN"/>
    <property type="match status" value="1"/>
</dbReference>
<evidence type="ECO:0000313" key="13">
    <source>
        <dbReference type="EnsemblMetazoa" id="XP_030845866"/>
    </source>
</evidence>
<dbReference type="UniPathway" id="UPA00378"/>
<dbReference type="PANTHER" id="PTHR11675:SF131">
    <property type="entry name" value="POLYPEPTIDE N-ACETYLGALACTOSAMINYLTRANSFERASE 9-RELATED"/>
    <property type="match status" value="1"/>
</dbReference>
<dbReference type="FunFam" id="3.90.550.10:FF:000218">
    <property type="entry name" value="Polypeptide N-acetylgalactosaminyltransferase"/>
    <property type="match status" value="1"/>
</dbReference>
<evidence type="ECO:0000256" key="3">
    <source>
        <dbReference type="ARBA" id="ARBA00022692"/>
    </source>
</evidence>
<name>A0A7M7P3Q5_STRPU</name>
<dbReference type="InterPro" id="IPR000772">
    <property type="entry name" value="Ricin_B_lectin"/>
</dbReference>
<evidence type="ECO:0000256" key="7">
    <source>
        <dbReference type="ARBA" id="ARBA00023034"/>
    </source>
</evidence>
<sequence>MIKMGKWISRRKFLRSGVVLTMLTTVMIVSLLHSHGLVGGPGDEGRVAGRMKHLPEKGLRTGVREDDGLEDAPGNDVDVGHRRVPRRRSRGGGRGRGGGVAAGGGGIGGGGVVMGMQRKLEQQESPAYSVGGDAGERGEEHIPQKGMDYSNSEERKRIAEDDAERILALRRQEDDEDEGYPGYYDLTERRELEERMEKKRERVRKRKKQFGNIVPQDHGDDAKQMKREEIKPKKSKGAQPMKYQADVELPGANGKPVQIPSELQSEADDLFIINSFNLMASDMIGINRSLPDVRPKQCLYKQYSSALPNTSVIIVFHNEAWSALLRTVHSVINRTPRQYLSEIILVDDASIHAHLGHQLDSYVAKLPVPVHVERMGVRSGLIRARMRGALVAQGQVLTFLDSHCEASHGWLEPLLARIAEDRSNVVTPVIDVINAQNLAYEADNQTPAIGVFDWSLTFRWQSIQRRDLPLLKHDPTHPIPSPTMAGGLFAIDRSYFIETGMYDSGFEIWGAENLEISFKTWMCGGRIEILPCSHVGHIFRKHAPYSNTLTDFISYNNKRLAEVWLDGYKEFFYFMYPSAIKVNAGNYTDRVELRDRLGCRSFQWYLENVFPEGGWPGRNKLYGEVRHTATNWCLDTGGRTTPITEPMVAHRCDNNVNQIWMYTEEQEIKHSSLCLDYDVTTMTLTLMGCHQMGGNQLWDYVSETGEIKNRARDCLDLEVDDDDDSFTLTVQECDGRTSQRSWQLNMKEWDFKKHSR</sequence>
<dbReference type="EC" id="2.4.1.-" evidence="10"/>
<evidence type="ECO:0000256" key="9">
    <source>
        <dbReference type="ARBA" id="ARBA00023157"/>
    </source>
</evidence>
<evidence type="ECO:0000256" key="6">
    <source>
        <dbReference type="ARBA" id="ARBA00022989"/>
    </source>
</evidence>
<comment type="cofactor">
    <cofactor evidence="10">
        <name>Mn(2+)</name>
        <dbReference type="ChEBI" id="CHEBI:29035"/>
    </cofactor>
</comment>
<dbReference type="InterPro" id="IPR045885">
    <property type="entry name" value="GalNAc-T"/>
</dbReference>
<keyword evidence="3" id="KW-0812">Transmembrane</keyword>
<evidence type="ECO:0000256" key="8">
    <source>
        <dbReference type="ARBA" id="ARBA00023136"/>
    </source>
</evidence>
<dbReference type="SUPFAM" id="SSF50370">
    <property type="entry name" value="Ricin B-like lectins"/>
    <property type="match status" value="1"/>
</dbReference>
<dbReference type="Pfam" id="PF00652">
    <property type="entry name" value="Ricin_B_lectin"/>
    <property type="match status" value="1"/>
</dbReference>
<dbReference type="Proteomes" id="UP000007110">
    <property type="component" value="Unassembled WGS sequence"/>
</dbReference>
<evidence type="ECO:0000259" key="12">
    <source>
        <dbReference type="SMART" id="SM00458"/>
    </source>
</evidence>
<dbReference type="OMA" id="DMIGINR"/>
<feature type="region of interest" description="Disordered" evidence="11">
    <location>
        <begin position="200"/>
        <end position="240"/>
    </location>
</feature>
<dbReference type="GO" id="GO:0006493">
    <property type="term" value="P:protein O-linked glycosylation"/>
    <property type="evidence" value="ECO:0000318"/>
    <property type="project" value="GO_Central"/>
</dbReference>
<dbReference type="OrthoDB" id="10340862at2759"/>
<comment type="similarity">
    <text evidence="2 10">Belongs to the glycosyltransferase 2 family. GalNAc-T subfamily.</text>
</comment>
<dbReference type="CDD" id="cd02510">
    <property type="entry name" value="pp-GalNAc-T"/>
    <property type="match status" value="1"/>
</dbReference>
<dbReference type="Pfam" id="PF00535">
    <property type="entry name" value="Glycos_transf_2"/>
    <property type="match status" value="1"/>
</dbReference>
<dbReference type="InParanoid" id="A0A7M7P3Q5"/>